<feature type="repeat" description="WD" evidence="3">
    <location>
        <begin position="60"/>
        <end position="92"/>
    </location>
</feature>
<dbReference type="InterPro" id="IPR045151">
    <property type="entry name" value="DCAF8"/>
</dbReference>
<feature type="region of interest" description="Disordered" evidence="4">
    <location>
        <begin position="478"/>
        <end position="497"/>
    </location>
</feature>
<reference evidence="6" key="1">
    <citation type="submission" date="2017-01" db="EMBL/GenBank/DDBJ databases">
        <title>Comparative genomics of anhydrobiosis in the tardigrade Hypsibius dujardini.</title>
        <authorList>
            <person name="Yoshida Y."/>
            <person name="Koutsovoulos G."/>
            <person name="Laetsch D."/>
            <person name="Stevens L."/>
            <person name="Kumar S."/>
            <person name="Horikawa D."/>
            <person name="Ishino K."/>
            <person name="Komine S."/>
            <person name="Tomita M."/>
            <person name="Blaxter M."/>
            <person name="Arakawa K."/>
        </authorList>
    </citation>
    <scope>NUCLEOTIDE SEQUENCE [LARGE SCALE GENOMIC DNA]</scope>
    <source>
        <strain evidence="6">Z151</strain>
    </source>
</reference>
<dbReference type="InterPro" id="IPR036322">
    <property type="entry name" value="WD40_repeat_dom_sf"/>
</dbReference>
<evidence type="ECO:0000256" key="3">
    <source>
        <dbReference type="PROSITE-ProRule" id="PRU00221"/>
    </source>
</evidence>
<keyword evidence="2" id="KW-0677">Repeat</keyword>
<dbReference type="SUPFAM" id="SSF48452">
    <property type="entry name" value="TPR-like"/>
    <property type="match status" value="1"/>
</dbReference>
<dbReference type="SUPFAM" id="SSF50978">
    <property type="entry name" value="WD40 repeat-like"/>
    <property type="match status" value="1"/>
</dbReference>
<comment type="caution">
    <text evidence="5">The sequence shown here is derived from an EMBL/GenBank/DDBJ whole genome shotgun (WGS) entry which is preliminary data.</text>
</comment>
<evidence type="ECO:0000313" key="6">
    <source>
        <dbReference type="Proteomes" id="UP000192578"/>
    </source>
</evidence>
<dbReference type="Gene3D" id="2.130.10.10">
    <property type="entry name" value="YVTN repeat-like/Quinoprotein amine dehydrogenase"/>
    <property type="match status" value="3"/>
</dbReference>
<keyword evidence="1 3" id="KW-0853">WD repeat</keyword>
<feature type="region of interest" description="Disordered" evidence="4">
    <location>
        <begin position="592"/>
        <end position="639"/>
    </location>
</feature>
<dbReference type="InterPro" id="IPR001680">
    <property type="entry name" value="WD40_rpt"/>
</dbReference>
<feature type="repeat" description="WD" evidence="3">
    <location>
        <begin position="102"/>
        <end position="145"/>
    </location>
</feature>
<dbReference type="Proteomes" id="UP000192578">
    <property type="component" value="Unassembled WGS sequence"/>
</dbReference>
<dbReference type="PROSITE" id="PS50294">
    <property type="entry name" value="WD_REPEATS_REGION"/>
    <property type="match status" value="1"/>
</dbReference>
<accession>A0A1W0X2K7</accession>
<keyword evidence="6" id="KW-1185">Reference proteome</keyword>
<dbReference type="Gene3D" id="1.25.40.10">
    <property type="entry name" value="Tetratricopeptide repeat domain"/>
    <property type="match status" value="1"/>
</dbReference>
<dbReference type="PANTHER" id="PTHR15574">
    <property type="entry name" value="WD REPEAT DOMAIN-CONTAINING FAMILY"/>
    <property type="match status" value="1"/>
</dbReference>
<organism evidence="5 6">
    <name type="scientific">Hypsibius exemplaris</name>
    <name type="common">Freshwater tardigrade</name>
    <dbReference type="NCBI Taxonomy" id="2072580"/>
    <lineage>
        <taxon>Eukaryota</taxon>
        <taxon>Metazoa</taxon>
        <taxon>Ecdysozoa</taxon>
        <taxon>Tardigrada</taxon>
        <taxon>Eutardigrada</taxon>
        <taxon>Parachela</taxon>
        <taxon>Hypsibioidea</taxon>
        <taxon>Hypsibiidae</taxon>
        <taxon>Hypsibius</taxon>
    </lineage>
</organism>
<dbReference type="InterPro" id="IPR015943">
    <property type="entry name" value="WD40/YVTN_repeat-like_dom_sf"/>
</dbReference>
<feature type="repeat" description="WD" evidence="3">
    <location>
        <begin position="560"/>
        <end position="591"/>
    </location>
</feature>
<evidence type="ECO:0000256" key="1">
    <source>
        <dbReference type="ARBA" id="ARBA00022574"/>
    </source>
</evidence>
<dbReference type="GO" id="GO:0080008">
    <property type="term" value="C:Cul4-RING E3 ubiquitin ligase complex"/>
    <property type="evidence" value="ECO:0007669"/>
    <property type="project" value="TreeGrafter"/>
</dbReference>
<evidence type="ECO:0000256" key="4">
    <source>
        <dbReference type="SAM" id="MobiDB-lite"/>
    </source>
</evidence>
<dbReference type="OrthoDB" id="4869960at2759"/>
<dbReference type="GO" id="GO:0005737">
    <property type="term" value="C:cytoplasm"/>
    <property type="evidence" value="ECO:0007669"/>
    <property type="project" value="TreeGrafter"/>
</dbReference>
<dbReference type="AlphaFoldDB" id="A0A1W0X2K7"/>
<evidence type="ECO:0000256" key="2">
    <source>
        <dbReference type="ARBA" id="ARBA00022737"/>
    </source>
</evidence>
<dbReference type="PANTHER" id="PTHR15574:SF40">
    <property type="entry name" value="WD AND TETRATRICOPEPTIDE REPEATS PROTEIN 1"/>
    <property type="match status" value="1"/>
</dbReference>
<sequence length="687" mass="76733">MTLERDIWNSPRTPFGPFGARGSHSLAWEREFSLLSPHQFRQQQQFTEDLIGRLGLAYELKGHEGCVNCISWNEEGTLLASGSDDCKVRVWNDRGKCQHVVATGHTGNIFGVKFLPCSSDNLIISCSADGTVRLHDLNFSETTYIFTCHVNRAKRVVTAPDSPFLFWSAGEDGLVIQYDLREPKRCDEHSCRNVLINLNPYTSSPELKSIACNPVRTELLALGATDCFTRLYDRRKLSLTTITRHEPPLANGFMRRHNTGYIADDLVLPAGCVRYFVPGHLPMREAEARAQWKTFSVTDVRFSADGAYILSNIGGEQVYLFDVNSQDRVGKSFNVQPASSHHWKNVTVLSGPAQALKDTANTFYHKKAFPHAVYTYDRAIQYCPQASVLYANRSAALMCRNWDGDSYQAVLDAYRAHLLNPTSDKAQFRLIKGLLQLRRVKEAKYWLEYFREQQSGLEDNQLSSPSFLKLEQDLASATKSARPKSTSTTIHDSTSFTEQESRWRSDAVDYERRFVGHCNTTTDIKEANFIGDRGQFIMAGSDDGKFFIWDRESTNLVKVIRGDSAIVNCLQAHPATCLIATSGIDEHIRIWAPQPVDRDAEEKEEAKSSEATRGRQPADSEEGAVGTAVRNVDRATLDNQRRMHADPWSVMMGNLLGGGNVQLQGGLAGAAADGPVVINPGQDCVMQ</sequence>
<proteinExistence type="predicted"/>
<dbReference type="Pfam" id="PF00400">
    <property type="entry name" value="WD40"/>
    <property type="match status" value="4"/>
</dbReference>
<protein>
    <submittedName>
        <fullName evidence="5">WD and tetratricopeptide repeats protein 1</fullName>
    </submittedName>
</protein>
<gene>
    <name evidence="5" type="ORF">BV898_04509</name>
</gene>
<dbReference type="InterPro" id="IPR011990">
    <property type="entry name" value="TPR-like_helical_dom_sf"/>
</dbReference>
<dbReference type="PROSITE" id="PS50082">
    <property type="entry name" value="WD_REPEATS_2"/>
    <property type="match status" value="3"/>
</dbReference>
<dbReference type="GO" id="GO:0045717">
    <property type="term" value="P:negative regulation of fatty acid biosynthetic process"/>
    <property type="evidence" value="ECO:0007669"/>
    <property type="project" value="TreeGrafter"/>
</dbReference>
<dbReference type="EMBL" id="MTYJ01000022">
    <property type="protein sequence ID" value="OQV21610.1"/>
    <property type="molecule type" value="Genomic_DNA"/>
</dbReference>
<dbReference type="SMART" id="SM00320">
    <property type="entry name" value="WD40"/>
    <property type="match status" value="7"/>
</dbReference>
<feature type="compositionally biased region" description="Basic and acidic residues" evidence="4">
    <location>
        <begin position="596"/>
        <end position="618"/>
    </location>
</feature>
<evidence type="ECO:0000313" key="5">
    <source>
        <dbReference type="EMBL" id="OQV21610.1"/>
    </source>
</evidence>
<name>A0A1W0X2K7_HYPEX</name>